<evidence type="ECO:0000313" key="3">
    <source>
        <dbReference type="EMBL" id="MCW1933577.1"/>
    </source>
</evidence>
<organism evidence="3 4">
    <name type="scientific">Pararhodobacter zhoushanensis</name>
    <dbReference type="NCBI Taxonomy" id="2479545"/>
    <lineage>
        <taxon>Bacteria</taxon>
        <taxon>Pseudomonadati</taxon>
        <taxon>Pseudomonadota</taxon>
        <taxon>Alphaproteobacteria</taxon>
        <taxon>Rhodobacterales</taxon>
        <taxon>Paracoccaceae</taxon>
        <taxon>Pararhodobacter</taxon>
    </lineage>
</organism>
<dbReference type="EMBL" id="JAPDFL010000001">
    <property type="protein sequence ID" value="MCW1933577.1"/>
    <property type="molecule type" value="Genomic_DNA"/>
</dbReference>
<dbReference type="InterPro" id="IPR050237">
    <property type="entry name" value="ATP-dep_AMP-bd_enzyme"/>
</dbReference>
<reference evidence="3 4" key="1">
    <citation type="submission" date="2022-10" db="EMBL/GenBank/DDBJ databases">
        <title>Pararhodobacter sp. nov., isolated from marine algae.</title>
        <authorList>
            <person name="Choi B.J."/>
            <person name="Kim J.M."/>
            <person name="Lee J.K."/>
            <person name="Choi D.G."/>
            <person name="Jeon C.O."/>
        </authorList>
    </citation>
    <scope>NUCLEOTIDE SEQUENCE [LARGE SCALE GENOMIC DNA]</scope>
    <source>
        <strain evidence="3 4">ZQ420</strain>
    </source>
</reference>
<dbReference type="InterPro" id="IPR000873">
    <property type="entry name" value="AMP-dep_synth/lig_dom"/>
</dbReference>
<name>A0ABT3H1B5_9RHOB</name>
<gene>
    <name evidence="3" type="ORF">OKW52_15265</name>
</gene>
<dbReference type="Gene3D" id="3.30.300.30">
    <property type="match status" value="1"/>
</dbReference>
<sequence length="526" mass="55775">MGYPWNFGDLLDATAAQVPPDRPAIVQGDRVIAWPAFDQATNRLARAMIAAGLEPGARVAILARNVPEYIEISAASFKARMASVNVNYRYTTPEIAHLMSDSQAAMLLYQPEFAAVVAPLADSHPDLQLVAIDAGGRYGDWVSQGDGAPLGIARSGDDGYLIYTGGTTGKPKGVVWRAADARTTQLESPAASSVPQSLDDHIAAVRANTAPHRVLPACPLMHGAGMTSSLAELVNGGTVVLLPDGPFDAGVLLDTVQQHRVTRILIVGDVFARPMVEALQREPGRWDTSPLRIISSAGLMWSREMKQALVAAIPQVVLVDILGASEASGLGYAVTSATRETPTGWFEPGPRTVLIDPETLRVLGPDEPGTGWIARHGAVGSGYFGDPEKTAATYREIDGLRYAIPGDLAARDTDGRLRLIGRGSQVINTGGEKVFAEEVEEALKRAPGVTDAIVIGIPDETWGKAVVAVIAVREGYDEAAARLALQADLARYKLPKRIVVVDTLPRHPSGKSDYRAALDIVLGGAA</sequence>
<dbReference type="Pfam" id="PF13193">
    <property type="entry name" value="AMP-binding_C"/>
    <property type="match status" value="1"/>
</dbReference>
<dbReference type="Proteomes" id="UP001208938">
    <property type="component" value="Unassembled WGS sequence"/>
</dbReference>
<accession>A0ABT3H1B5</accession>
<comment type="caution">
    <text evidence="3">The sequence shown here is derived from an EMBL/GenBank/DDBJ whole genome shotgun (WGS) entry which is preliminary data.</text>
</comment>
<protein>
    <submittedName>
        <fullName evidence="3">AMP-binding protein</fullName>
    </submittedName>
</protein>
<dbReference type="PANTHER" id="PTHR43767">
    <property type="entry name" value="LONG-CHAIN-FATTY-ACID--COA LIGASE"/>
    <property type="match status" value="1"/>
</dbReference>
<dbReference type="InterPro" id="IPR042099">
    <property type="entry name" value="ANL_N_sf"/>
</dbReference>
<feature type="domain" description="AMP-dependent synthetase/ligase" evidence="1">
    <location>
        <begin position="15"/>
        <end position="384"/>
    </location>
</feature>
<dbReference type="NCBIfam" id="NF005863">
    <property type="entry name" value="PRK07798.1"/>
    <property type="match status" value="1"/>
</dbReference>
<dbReference type="PROSITE" id="PS00455">
    <property type="entry name" value="AMP_BINDING"/>
    <property type="match status" value="1"/>
</dbReference>
<evidence type="ECO:0000259" key="2">
    <source>
        <dbReference type="Pfam" id="PF13193"/>
    </source>
</evidence>
<dbReference type="InterPro" id="IPR020845">
    <property type="entry name" value="AMP-binding_CS"/>
</dbReference>
<proteinExistence type="predicted"/>
<dbReference type="PANTHER" id="PTHR43767:SF1">
    <property type="entry name" value="NONRIBOSOMAL PEPTIDE SYNTHASE PES1 (EUROFUNG)-RELATED"/>
    <property type="match status" value="1"/>
</dbReference>
<dbReference type="Gene3D" id="3.40.50.12780">
    <property type="entry name" value="N-terminal domain of ligase-like"/>
    <property type="match status" value="1"/>
</dbReference>
<dbReference type="SUPFAM" id="SSF56801">
    <property type="entry name" value="Acetyl-CoA synthetase-like"/>
    <property type="match status" value="1"/>
</dbReference>
<dbReference type="InterPro" id="IPR025110">
    <property type="entry name" value="AMP-bd_C"/>
</dbReference>
<dbReference type="InterPro" id="IPR045851">
    <property type="entry name" value="AMP-bd_C_sf"/>
</dbReference>
<feature type="domain" description="AMP-binding enzyme C-terminal" evidence="2">
    <location>
        <begin position="438"/>
        <end position="511"/>
    </location>
</feature>
<dbReference type="RefSeq" id="WP_264506470.1">
    <property type="nucleotide sequence ID" value="NZ_JAPDFL010000001.1"/>
</dbReference>
<evidence type="ECO:0000313" key="4">
    <source>
        <dbReference type="Proteomes" id="UP001208938"/>
    </source>
</evidence>
<keyword evidence="4" id="KW-1185">Reference proteome</keyword>
<evidence type="ECO:0000259" key="1">
    <source>
        <dbReference type="Pfam" id="PF00501"/>
    </source>
</evidence>
<dbReference type="Pfam" id="PF00501">
    <property type="entry name" value="AMP-binding"/>
    <property type="match status" value="1"/>
</dbReference>